<dbReference type="Proteomes" id="UP001501411">
    <property type="component" value="Unassembled WGS sequence"/>
</dbReference>
<dbReference type="Pfam" id="PF14100">
    <property type="entry name" value="DUF6807"/>
    <property type="match status" value="1"/>
</dbReference>
<protein>
    <recommendedName>
        <fullName evidence="3">Methane oxygenase PmoA</fullName>
    </recommendedName>
</protein>
<dbReference type="EMBL" id="BAABIQ010000042">
    <property type="protein sequence ID" value="GAA4801883.1"/>
    <property type="molecule type" value="Genomic_DNA"/>
</dbReference>
<evidence type="ECO:0000313" key="2">
    <source>
        <dbReference type="Proteomes" id="UP001501411"/>
    </source>
</evidence>
<accession>A0ABP9C0I6</accession>
<dbReference type="InterPro" id="IPR029475">
    <property type="entry name" value="DUF6807"/>
</dbReference>
<comment type="caution">
    <text evidence="1">The sequence shown here is derived from an EMBL/GenBank/DDBJ whole genome shotgun (WGS) entry which is preliminary data.</text>
</comment>
<evidence type="ECO:0008006" key="3">
    <source>
        <dbReference type="Google" id="ProtNLM"/>
    </source>
</evidence>
<proteinExistence type="predicted"/>
<evidence type="ECO:0000313" key="1">
    <source>
        <dbReference type="EMBL" id="GAA4801883.1"/>
    </source>
</evidence>
<keyword evidence="2" id="KW-1185">Reference proteome</keyword>
<name>A0ABP9C0I6_9SPHI</name>
<organism evidence="1 2">
    <name type="scientific">Olivibacter ginsenosidimutans</name>
    <dbReference type="NCBI Taxonomy" id="1176537"/>
    <lineage>
        <taxon>Bacteria</taxon>
        <taxon>Pseudomonadati</taxon>
        <taxon>Bacteroidota</taxon>
        <taxon>Sphingobacteriia</taxon>
        <taxon>Sphingobacteriales</taxon>
        <taxon>Sphingobacteriaceae</taxon>
        <taxon>Olivibacter</taxon>
    </lineage>
</organism>
<reference evidence="2" key="1">
    <citation type="journal article" date="2019" name="Int. J. Syst. Evol. Microbiol.">
        <title>The Global Catalogue of Microorganisms (GCM) 10K type strain sequencing project: providing services to taxonomists for standard genome sequencing and annotation.</title>
        <authorList>
            <consortium name="The Broad Institute Genomics Platform"/>
            <consortium name="The Broad Institute Genome Sequencing Center for Infectious Disease"/>
            <person name="Wu L."/>
            <person name="Ma J."/>
        </authorList>
    </citation>
    <scope>NUCLEOTIDE SEQUENCE [LARGE SCALE GENOMIC DNA]</scope>
    <source>
        <strain evidence="2">JCM 18200</strain>
    </source>
</reference>
<gene>
    <name evidence="1" type="ORF">GCM10023231_33420</name>
</gene>
<sequence>MLTFNGVFAQQVRKENGVLKLIDKQGHYLLGYQYEEVYPPAGVDSAFRRSGFIHPLNTLSGRTLTRIQAPDHYHHFGLWNPWTRVQYKGKVYDLWNLGDKQGTVRFVKFNRIKDSGKTIGFSVKQAHMIFPELGKEQQLIDEDWEVNITPIDDKRYECTINSTLSVVGDDTVTLKEYRYGGLGFRATGQWTDKNSTLLTSSGKDRKDADGSLERWAIVSGMTDNANAGILFLSYPNNFNHPEPIRVWPPGTNGKGDVFFNFSPTKNKDWVLLPHKQYTLHYRLIVFDGALTASEAEKYWKEFAKSSP</sequence>